<name>A0A2U3KY49_9FIRM</name>
<accession>A0A2U3KY49</accession>
<dbReference type="OrthoDB" id="1798382at2"/>
<evidence type="ECO:0000313" key="1">
    <source>
        <dbReference type="EMBL" id="SPF44520.1"/>
    </source>
</evidence>
<dbReference type="Proteomes" id="UP000238916">
    <property type="component" value="Unassembled WGS sequence"/>
</dbReference>
<organism evidence="1 2">
    <name type="scientific">Candidatus Desulfosporosinus infrequens</name>
    <dbReference type="NCBI Taxonomy" id="2043169"/>
    <lineage>
        <taxon>Bacteria</taxon>
        <taxon>Bacillati</taxon>
        <taxon>Bacillota</taxon>
        <taxon>Clostridia</taxon>
        <taxon>Eubacteriales</taxon>
        <taxon>Desulfitobacteriaceae</taxon>
        <taxon>Desulfosporosinus</taxon>
    </lineage>
</organism>
<sequence>MPYLTTGLIDNTTVERVRQSSRLTVEISNKDTSTVAIQIEGFLQSGTTKVKYVDEFFTLAAGTVELRTYYVQFDAYEFQFFVSSQFVDVSAWGKDVAGKITTAFRIIVEEVI</sequence>
<dbReference type="AlphaFoldDB" id="A0A2U3KY49"/>
<dbReference type="EMBL" id="OMOF01000235">
    <property type="protein sequence ID" value="SPF44520.1"/>
    <property type="molecule type" value="Genomic_DNA"/>
</dbReference>
<protein>
    <submittedName>
        <fullName evidence="1">Uncharacterized protein</fullName>
    </submittedName>
</protein>
<reference evidence="2" key="1">
    <citation type="submission" date="2018-02" db="EMBL/GenBank/DDBJ databases">
        <authorList>
            <person name="Hausmann B."/>
        </authorList>
    </citation>
    <scope>NUCLEOTIDE SEQUENCE [LARGE SCALE GENOMIC DNA]</scope>
    <source>
        <strain evidence="2">Peat soil MAG SbF1</strain>
    </source>
</reference>
<gene>
    <name evidence="1" type="ORF">SBF1_310003</name>
</gene>
<proteinExistence type="predicted"/>
<evidence type="ECO:0000313" key="2">
    <source>
        <dbReference type="Proteomes" id="UP000238916"/>
    </source>
</evidence>